<dbReference type="EMBL" id="JAKELL010000218">
    <property type="protein sequence ID" value="KAH8978550.1"/>
    <property type="molecule type" value="Genomic_DNA"/>
</dbReference>
<dbReference type="Proteomes" id="UP001201163">
    <property type="component" value="Unassembled WGS sequence"/>
</dbReference>
<protein>
    <submittedName>
        <fullName evidence="1">Uncharacterized protein</fullName>
    </submittedName>
</protein>
<name>A0AAD4L3B9_9AGAM</name>
<evidence type="ECO:0000313" key="1">
    <source>
        <dbReference type="EMBL" id="KAH8978550.1"/>
    </source>
</evidence>
<keyword evidence="2" id="KW-1185">Reference proteome</keyword>
<sequence>MSFRHNARMFPSIFALYSPLSLTTRFPQVVHCTPYSRTPSPTRLLHFSYFFYCLNVGNSVIVGQSNCLGVGLSDSQILFLFFLIQFLFSGVSDQHKLLMRSPYEELVKSTRRVLFSSSFLRLLFCSTSPTINHLQGAIVPLWPSCSRIRAHAPTLQLWLLVW</sequence>
<dbReference type="AlphaFoldDB" id="A0AAD4L3B9"/>
<accession>A0AAD4L3B9</accession>
<reference evidence="1" key="1">
    <citation type="submission" date="2022-01" db="EMBL/GenBank/DDBJ databases">
        <title>Comparative genomics reveals a dynamic genome evolution in the ectomycorrhizal milk-cap (Lactarius) mushrooms.</title>
        <authorList>
            <consortium name="DOE Joint Genome Institute"/>
            <person name="Lebreton A."/>
            <person name="Tang N."/>
            <person name="Kuo A."/>
            <person name="LaButti K."/>
            <person name="Drula E."/>
            <person name="Barry K."/>
            <person name="Clum A."/>
            <person name="Lipzen A."/>
            <person name="Mousain D."/>
            <person name="Ng V."/>
            <person name="Wang R."/>
            <person name="Wang X."/>
            <person name="Dai Y."/>
            <person name="Henrissat B."/>
            <person name="Grigoriev I.V."/>
            <person name="Guerin-Laguette A."/>
            <person name="Yu F."/>
            <person name="Martin F.M."/>
        </authorList>
    </citation>
    <scope>NUCLEOTIDE SEQUENCE</scope>
    <source>
        <strain evidence="1">QP</strain>
    </source>
</reference>
<proteinExistence type="predicted"/>
<gene>
    <name evidence="1" type="ORF">EDB92DRAFT_555878</name>
</gene>
<comment type="caution">
    <text evidence="1">The sequence shown here is derived from an EMBL/GenBank/DDBJ whole genome shotgun (WGS) entry which is preliminary data.</text>
</comment>
<organism evidence="1 2">
    <name type="scientific">Lactarius akahatsu</name>
    <dbReference type="NCBI Taxonomy" id="416441"/>
    <lineage>
        <taxon>Eukaryota</taxon>
        <taxon>Fungi</taxon>
        <taxon>Dikarya</taxon>
        <taxon>Basidiomycota</taxon>
        <taxon>Agaricomycotina</taxon>
        <taxon>Agaricomycetes</taxon>
        <taxon>Russulales</taxon>
        <taxon>Russulaceae</taxon>
        <taxon>Lactarius</taxon>
    </lineage>
</organism>
<evidence type="ECO:0000313" key="2">
    <source>
        <dbReference type="Proteomes" id="UP001201163"/>
    </source>
</evidence>